<dbReference type="OrthoDB" id="2425929at2759"/>
<evidence type="ECO:0000313" key="8">
    <source>
        <dbReference type="Proteomes" id="UP000250043"/>
    </source>
</evidence>
<dbReference type="Proteomes" id="UP000250043">
    <property type="component" value="Unassembled WGS sequence"/>
</dbReference>
<feature type="region of interest" description="Disordered" evidence="5">
    <location>
        <begin position="66"/>
        <end position="86"/>
    </location>
</feature>
<dbReference type="SUPFAM" id="SSF57180">
    <property type="entry name" value="Cellulose-binding domain"/>
    <property type="match status" value="1"/>
</dbReference>
<evidence type="ECO:0000256" key="4">
    <source>
        <dbReference type="RuleBase" id="RU367147"/>
    </source>
</evidence>
<dbReference type="PANTHER" id="PTHR43037:SF5">
    <property type="entry name" value="FERULOYL ESTERASE"/>
    <property type="match status" value="1"/>
</dbReference>
<reference evidence="7 8" key="1">
    <citation type="submission" date="2016-07" db="EMBL/GenBank/DDBJ databases">
        <title>Draft genome of the white-rot fungus Obba rivulosa 3A-2.</title>
        <authorList>
            <consortium name="DOE Joint Genome Institute"/>
            <person name="Miettinen O."/>
            <person name="Riley R."/>
            <person name="Acob R."/>
            <person name="Barry K."/>
            <person name="Cullen D."/>
            <person name="De Vries R."/>
            <person name="Hainaut M."/>
            <person name="Hatakka A."/>
            <person name="Henrissat B."/>
            <person name="Hilden K."/>
            <person name="Kuo R."/>
            <person name="Labutti K."/>
            <person name="Lipzen A."/>
            <person name="Makela M.R."/>
            <person name="Sandor L."/>
            <person name="Spatafora J.W."/>
            <person name="Grigoriev I.V."/>
            <person name="Hibbett D.S."/>
        </authorList>
    </citation>
    <scope>NUCLEOTIDE SEQUENCE [LARGE SCALE GENOMIC DNA]</scope>
    <source>
        <strain evidence="7 8">3A-2</strain>
    </source>
</reference>
<name>A0A8E2AK73_9APHY</name>
<evidence type="ECO:0000256" key="3">
    <source>
        <dbReference type="ARBA" id="ARBA00022801"/>
    </source>
</evidence>
<evidence type="ECO:0000259" key="6">
    <source>
        <dbReference type="PROSITE" id="PS51164"/>
    </source>
</evidence>
<dbReference type="Gene3D" id="3.40.50.1820">
    <property type="entry name" value="alpha/beta hydrolase"/>
    <property type="match status" value="1"/>
</dbReference>
<dbReference type="Pfam" id="PF00734">
    <property type="entry name" value="CBM_1"/>
    <property type="match status" value="1"/>
</dbReference>
<dbReference type="InterPro" id="IPR029058">
    <property type="entry name" value="AB_hydrolase_fold"/>
</dbReference>
<dbReference type="InterPro" id="IPR010126">
    <property type="entry name" value="Esterase_phb"/>
</dbReference>
<organism evidence="7 8">
    <name type="scientific">Obba rivulosa</name>
    <dbReference type="NCBI Taxonomy" id="1052685"/>
    <lineage>
        <taxon>Eukaryota</taxon>
        <taxon>Fungi</taxon>
        <taxon>Dikarya</taxon>
        <taxon>Basidiomycota</taxon>
        <taxon>Agaricomycotina</taxon>
        <taxon>Agaricomycetes</taxon>
        <taxon>Polyporales</taxon>
        <taxon>Gelatoporiaceae</taxon>
        <taxon>Obba</taxon>
    </lineage>
</organism>
<dbReference type="GO" id="GO:0045493">
    <property type="term" value="P:xylan catabolic process"/>
    <property type="evidence" value="ECO:0007669"/>
    <property type="project" value="UniProtKB-UniRule"/>
</dbReference>
<accession>A0A8E2AK73</accession>
<dbReference type="NCBIfam" id="TIGR01840">
    <property type="entry name" value="esterase_phb"/>
    <property type="match status" value="1"/>
</dbReference>
<dbReference type="EMBL" id="KV722544">
    <property type="protein sequence ID" value="OCH86101.1"/>
    <property type="molecule type" value="Genomic_DNA"/>
</dbReference>
<comment type="subcellular location">
    <subcellularLocation>
        <location evidence="4">Secreted</location>
    </subcellularLocation>
</comment>
<feature type="signal peptide" evidence="4">
    <location>
        <begin position="1"/>
        <end position="20"/>
    </location>
</feature>
<dbReference type="EC" id="3.1.1.-" evidence="4"/>
<proteinExistence type="inferred from homology"/>
<dbReference type="PROSITE" id="PS51164">
    <property type="entry name" value="CBM1_2"/>
    <property type="match status" value="1"/>
</dbReference>
<comment type="function">
    <text evidence="4">Esterase involved in the hydrolysis of xylan, a major structural heterogeneous polysaccharide found in plant biomass representing the second most abundant polysaccharide in the biosphere, after cellulose.</text>
</comment>
<dbReference type="PROSITE" id="PS00562">
    <property type="entry name" value="CBM1_1"/>
    <property type="match status" value="1"/>
</dbReference>
<evidence type="ECO:0000256" key="1">
    <source>
        <dbReference type="ARBA" id="ARBA00022487"/>
    </source>
</evidence>
<dbReference type="PANTHER" id="PTHR43037">
    <property type="entry name" value="UNNAMED PRODUCT-RELATED"/>
    <property type="match status" value="1"/>
</dbReference>
<dbReference type="AlphaFoldDB" id="A0A8E2AK73"/>
<dbReference type="GO" id="GO:0052689">
    <property type="term" value="F:carboxylic ester hydrolase activity"/>
    <property type="evidence" value="ECO:0007669"/>
    <property type="project" value="UniProtKB-KW"/>
</dbReference>
<evidence type="ECO:0000256" key="5">
    <source>
        <dbReference type="SAM" id="MobiDB-lite"/>
    </source>
</evidence>
<gene>
    <name evidence="7" type="ORF">OBBRIDRAFT_260257</name>
</gene>
<dbReference type="SUPFAM" id="SSF53474">
    <property type="entry name" value="alpha/beta-Hydrolases"/>
    <property type="match status" value="2"/>
</dbReference>
<dbReference type="InterPro" id="IPR050955">
    <property type="entry name" value="Plant_Biomass_Hydrol_Est"/>
</dbReference>
<keyword evidence="4" id="KW-0119">Carbohydrate metabolism</keyword>
<keyword evidence="2 4" id="KW-0732">Signal</keyword>
<dbReference type="GO" id="GO:0005576">
    <property type="term" value="C:extracellular region"/>
    <property type="evidence" value="ECO:0007669"/>
    <property type="project" value="UniProtKB-SubCell"/>
</dbReference>
<protein>
    <recommendedName>
        <fullName evidence="4">Carboxylic ester hydrolase</fullName>
        <ecNumber evidence="4">3.1.1.-</ecNumber>
    </recommendedName>
</protein>
<dbReference type="GO" id="GO:0030248">
    <property type="term" value="F:cellulose binding"/>
    <property type="evidence" value="ECO:0007669"/>
    <property type="project" value="InterPro"/>
</dbReference>
<dbReference type="InterPro" id="IPR000254">
    <property type="entry name" value="CBD"/>
</dbReference>
<keyword evidence="3 4" id="KW-0378">Hydrolase</keyword>
<feature type="chain" id="PRO_5034352490" description="Carboxylic ester hydrolase" evidence="4">
    <location>
        <begin position="21"/>
        <end position="367"/>
    </location>
</feature>
<evidence type="ECO:0000313" key="7">
    <source>
        <dbReference type="EMBL" id="OCH86101.1"/>
    </source>
</evidence>
<dbReference type="Pfam" id="PF10503">
    <property type="entry name" value="Esterase_PHB"/>
    <property type="match status" value="1"/>
</dbReference>
<evidence type="ECO:0000256" key="2">
    <source>
        <dbReference type="ARBA" id="ARBA00022729"/>
    </source>
</evidence>
<keyword evidence="1 4" id="KW-0719">Serine esterase</keyword>
<keyword evidence="4" id="KW-0964">Secreted</keyword>
<comment type="similarity">
    <text evidence="4">Belongs to the carbohydrate esterase 1 (CE1) family.</text>
</comment>
<feature type="domain" description="CBM1" evidence="6">
    <location>
        <begin position="20"/>
        <end position="56"/>
    </location>
</feature>
<dbReference type="InterPro" id="IPR035971">
    <property type="entry name" value="CBD_sf"/>
</dbReference>
<sequence>MFKLTAIFAAVLPLLHLVAGQSEEWGQCGGIGWTGATTCVAGTVCTELNSYYSQCLPGAAPSSVPSVPTTTAGAPPGTSSTTTAPTGLSSIPASTLYQITNFGTNPTNVGMYVYKPAKVASNPPLIVAIHYCSGTAQAYYTGSTFAQLAETYGYVVLFPNSPNSGTCWDVSSTATLTHNGGGDSLGIASAARYAISNWGVDPSRVFAAGTSSGAMMTSVLAGAYPDVFQAGVVDSGVAFGCFALPGQPGDSWNSECSTGEEILTGQEWAQKVYAAYPGFTGEYPKMQVWHGTIDTTLYPQNFWEEIKQWTTVFDYPSTPISNVSESYLPQGYSNSTFGPRFQAILAQNVGHTVPLFEQQYLQFFGLA</sequence>
<keyword evidence="8" id="KW-1185">Reference proteome</keyword>
<keyword evidence="4" id="KW-0624">Polysaccharide degradation</keyword>
<dbReference type="SMART" id="SM00236">
    <property type="entry name" value="fCBD"/>
    <property type="match status" value="1"/>
</dbReference>